<comment type="caution">
    <text evidence="2">The sequence shown here is derived from an EMBL/GenBank/DDBJ whole genome shotgun (WGS) entry which is preliminary data.</text>
</comment>
<dbReference type="InterPro" id="IPR010406">
    <property type="entry name" value="DUF1003"/>
</dbReference>
<organism evidence="2 3">
    <name type="scientific">Candidatus Magasanikbacteria bacterium CG10_big_fil_rev_8_21_14_0_10_36_16</name>
    <dbReference type="NCBI Taxonomy" id="1974645"/>
    <lineage>
        <taxon>Bacteria</taxon>
        <taxon>Candidatus Magasanikiibacteriota</taxon>
    </lineage>
</organism>
<keyword evidence="1" id="KW-1133">Transmembrane helix</keyword>
<dbReference type="AlphaFoldDB" id="A0A2H0TY00"/>
<keyword evidence="1" id="KW-0472">Membrane</keyword>
<proteinExistence type="predicted"/>
<feature type="transmembrane region" description="Helical" evidence="1">
    <location>
        <begin position="115"/>
        <end position="135"/>
    </location>
</feature>
<evidence type="ECO:0008006" key="4">
    <source>
        <dbReference type="Google" id="ProtNLM"/>
    </source>
</evidence>
<dbReference type="PANTHER" id="PTHR41386">
    <property type="entry name" value="INTEGRAL MEMBRANE PROTEIN-RELATED"/>
    <property type="match status" value="1"/>
</dbReference>
<evidence type="ECO:0000313" key="2">
    <source>
        <dbReference type="EMBL" id="PIR78099.1"/>
    </source>
</evidence>
<sequence>MKKIISYISKEQIKEEESAQIEDIQPGIVHLIKKEFPKIKNTHHISITELNKYRRLYFLYLIDAGATEYDKIEKDVVDAISHNKILSDNIEDEIDDKLTIGQKVADHVASFGGSWGFIIAFFSFMTLWMILNIIFLKNSGYDPYPFILLNLVLSCLAAIQAPIIMMSQNRQEQKDRQRSEHDYKVNLKAELEIKILNEKIDHLIVNQNKRLIEIQQVQNDYLEEIVEMVNKKTK</sequence>
<evidence type="ECO:0000313" key="3">
    <source>
        <dbReference type="Proteomes" id="UP000230852"/>
    </source>
</evidence>
<name>A0A2H0TY00_9BACT</name>
<evidence type="ECO:0000256" key="1">
    <source>
        <dbReference type="SAM" id="Phobius"/>
    </source>
</evidence>
<dbReference type="Pfam" id="PF06210">
    <property type="entry name" value="DUF1003"/>
    <property type="match status" value="1"/>
</dbReference>
<feature type="transmembrane region" description="Helical" evidence="1">
    <location>
        <begin position="147"/>
        <end position="166"/>
    </location>
</feature>
<keyword evidence="1" id="KW-0812">Transmembrane</keyword>
<gene>
    <name evidence="2" type="ORF">COU28_03500</name>
</gene>
<dbReference type="PANTHER" id="PTHR41386:SF1">
    <property type="entry name" value="MEMBRANE PROTEIN"/>
    <property type="match status" value="1"/>
</dbReference>
<dbReference type="Proteomes" id="UP000230852">
    <property type="component" value="Unassembled WGS sequence"/>
</dbReference>
<protein>
    <recommendedName>
        <fullName evidence="4">Cyclic nucleotide-binding protein</fullName>
    </recommendedName>
</protein>
<reference evidence="3" key="1">
    <citation type="submission" date="2017-09" db="EMBL/GenBank/DDBJ databases">
        <title>Depth-based differentiation of microbial function through sediment-hosted aquifers and enrichment of novel symbionts in the deep terrestrial subsurface.</title>
        <authorList>
            <person name="Probst A.J."/>
            <person name="Ladd B."/>
            <person name="Jarett J.K."/>
            <person name="Geller-Mcgrath D.E."/>
            <person name="Sieber C.M.K."/>
            <person name="Emerson J.B."/>
            <person name="Anantharaman K."/>
            <person name="Thomas B.C."/>
            <person name="Malmstrom R."/>
            <person name="Stieglmeier M."/>
            <person name="Klingl A."/>
            <person name="Woyke T."/>
            <person name="Ryan C.M."/>
            <person name="Banfield J.F."/>
        </authorList>
    </citation>
    <scope>NUCLEOTIDE SEQUENCE [LARGE SCALE GENOMIC DNA]</scope>
</reference>
<dbReference type="EMBL" id="PFBU01000064">
    <property type="protein sequence ID" value="PIR78099.1"/>
    <property type="molecule type" value="Genomic_DNA"/>
</dbReference>
<accession>A0A2H0TY00</accession>